<gene>
    <name evidence="2" type="primary">LOC105161290</name>
</gene>
<dbReference type="AlphaFoldDB" id="A0A6I9T9I3"/>
<organism evidence="1 2">
    <name type="scientific">Sesamum indicum</name>
    <name type="common">Oriental sesame</name>
    <name type="synonym">Sesamum orientale</name>
    <dbReference type="NCBI Taxonomy" id="4182"/>
    <lineage>
        <taxon>Eukaryota</taxon>
        <taxon>Viridiplantae</taxon>
        <taxon>Streptophyta</taxon>
        <taxon>Embryophyta</taxon>
        <taxon>Tracheophyta</taxon>
        <taxon>Spermatophyta</taxon>
        <taxon>Magnoliopsida</taxon>
        <taxon>eudicotyledons</taxon>
        <taxon>Gunneridae</taxon>
        <taxon>Pentapetalae</taxon>
        <taxon>asterids</taxon>
        <taxon>lamiids</taxon>
        <taxon>Lamiales</taxon>
        <taxon>Pedaliaceae</taxon>
        <taxon>Sesamum</taxon>
    </lineage>
</organism>
<name>A0A6I9T9I3_SESIN</name>
<dbReference type="InParanoid" id="A0A6I9T9I3"/>
<evidence type="ECO:0000313" key="1">
    <source>
        <dbReference type="Proteomes" id="UP000504604"/>
    </source>
</evidence>
<reference evidence="2" key="1">
    <citation type="submission" date="2025-08" db="UniProtKB">
        <authorList>
            <consortium name="RefSeq"/>
        </authorList>
    </citation>
    <scope>IDENTIFICATION</scope>
</reference>
<proteinExistence type="predicted"/>
<dbReference type="OrthoDB" id="1937542at2759"/>
<dbReference type="GeneID" id="105161290"/>
<dbReference type="KEGG" id="sind:105161290"/>
<keyword evidence="1" id="KW-1185">Reference proteome</keyword>
<protein>
    <submittedName>
        <fullName evidence="2">Uncharacterized protein LOC105161290</fullName>
    </submittedName>
</protein>
<sequence>MDKPWLAHINSSCVLCSDGADETHDHLFFRCTYSRGCLTVRRTLRFDWPNRAWATDVLWAARRWRGKHYVSTAYRALLASCVYHIWRERNIRRFDGVQRDTRTVGALMVRDVQQMILSVELPTAVSTCALYRLWRIP</sequence>
<dbReference type="Proteomes" id="UP000504604">
    <property type="component" value="Linkage group LG4"/>
</dbReference>
<evidence type="ECO:0000313" key="2">
    <source>
        <dbReference type="RefSeq" id="XP_011077235.1"/>
    </source>
</evidence>
<dbReference type="RefSeq" id="XP_011077235.1">
    <property type="nucleotide sequence ID" value="XM_011078933.1"/>
</dbReference>
<accession>A0A6I9T9I3</accession>